<dbReference type="EMBL" id="OIVN01000859">
    <property type="protein sequence ID" value="SPC86563.1"/>
    <property type="molecule type" value="Genomic_DNA"/>
</dbReference>
<name>A0A2N9FHA4_FAGSY</name>
<reference evidence="2" key="1">
    <citation type="submission" date="2018-02" db="EMBL/GenBank/DDBJ databases">
        <authorList>
            <person name="Cohen D.B."/>
            <person name="Kent A.D."/>
        </authorList>
    </citation>
    <scope>NUCLEOTIDE SEQUENCE</scope>
</reference>
<proteinExistence type="predicted"/>
<dbReference type="PANTHER" id="PTHR31099">
    <property type="entry name" value="OS06G0165300 PROTEIN"/>
    <property type="match status" value="1"/>
</dbReference>
<dbReference type="AlphaFoldDB" id="A0A2N9FHA4"/>
<accession>A0A2N9FHA4</accession>
<evidence type="ECO:0000313" key="2">
    <source>
        <dbReference type="EMBL" id="SPC86563.1"/>
    </source>
</evidence>
<sequence length="676" mass="76903">MVIQHLVSRRKTSKVEKNKQQESTGGVPTKTSPMLLSVISQRTIWSSDVFGVDDNIPVLTYTQGVVQLMDGSIGRIRCPLFQRVHVWTMIGITGRNFFVGVCWVTESEGKAICFRDLVPADCVLRRLSEELFALAFPAISTWMFLRDRMASEGSSWHQVRSSKGNGSKKLWVARSYFLIVDEEGLKRIRDRYQIPDDVVFRILDLDERACTSKYDDVAFYEADFNAGLRFPLQPFMRELLDCLCLLPSQLTPNAWRTAISCMVLWRVCSKGADSLTMDEFLYCYKPCQIAVSPGFWNLNSRQKGMKLLTGLPTSNREWKDDYVFVCGENWEGLPWEEKEDSFVRVRRAWGTPPTSALKRPKLNQEGLNRVLRALHHRDHHYTNFIQPEVLALYSFGSKPNETILSLMATAKLNKDKLKRMMEQKDTVLVNLGKKHRGDSASKPVLDEVVIRPPVIPESTPIIKVPVMSVKVIEPTEIPSSSKVEDMDEYGKLNMDVMKRALAHSLMKGLTEAMVVANRFMHWEEGIVKLKSQLTDAMDANKTLSSTATKLTREKNLLTDKLTKVGIEASMKDKELRRTTKSYEKTLDQLKALSEQMETVGACAVEEYKSSDACDDNNTKYFLAGFELLRKQAKKKYPDLDFDVFQPYEDDDSVALVEERNEVAASVDPQLTDDATT</sequence>
<organism evidence="2">
    <name type="scientific">Fagus sylvatica</name>
    <name type="common">Beechnut</name>
    <dbReference type="NCBI Taxonomy" id="28930"/>
    <lineage>
        <taxon>Eukaryota</taxon>
        <taxon>Viridiplantae</taxon>
        <taxon>Streptophyta</taxon>
        <taxon>Embryophyta</taxon>
        <taxon>Tracheophyta</taxon>
        <taxon>Spermatophyta</taxon>
        <taxon>Magnoliopsida</taxon>
        <taxon>eudicotyledons</taxon>
        <taxon>Gunneridae</taxon>
        <taxon>Pentapetalae</taxon>
        <taxon>rosids</taxon>
        <taxon>fabids</taxon>
        <taxon>Fagales</taxon>
        <taxon>Fagaceae</taxon>
        <taxon>Fagus</taxon>
    </lineage>
</organism>
<protein>
    <submittedName>
        <fullName evidence="2">Uncharacterized protein</fullName>
    </submittedName>
</protein>
<feature type="region of interest" description="Disordered" evidence="1">
    <location>
        <begin position="1"/>
        <end position="29"/>
    </location>
</feature>
<evidence type="ECO:0000256" key="1">
    <source>
        <dbReference type="SAM" id="MobiDB-lite"/>
    </source>
</evidence>
<dbReference type="PANTHER" id="PTHR31099:SF28">
    <property type="entry name" value="F5J5.12"/>
    <property type="match status" value="1"/>
</dbReference>
<gene>
    <name evidence="2" type="ORF">FSB_LOCUS14445</name>
</gene>